<evidence type="ECO:0000256" key="1">
    <source>
        <dbReference type="SAM" id="MobiDB-lite"/>
    </source>
</evidence>
<comment type="caution">
    <text evidence="2">The sequence shown here is derived from an EMBL/GenBank/DDBJ whole genome shotgun (WGS) entry which is preliminary data.</text>
</comment>
<reference evidence="2 3" key="1">
    <citation type="submission" date="2021-06" db="EMBL/GenBank/DDBJ databases">
        <title>Caerostris extrusa draft genome.</title>
        <authorList>
            <person name="Kono N."/>
            <person name="Arakawa K."/>
        </authorList>
    </citation>
    <scope>NUCLEOTIDE SEQUENCE [LARGE SCALE GENOMIC DNA]</scope>
</reference>
<dbReference type="AlphaFoldDB" id="A0AAV4SS63"/>
<accession>A0AAV4SS63</accession>
<feature type="compositionally biased region" description="Low complexity" evidence="1">
    <location>
        <begin position="187"/>
        <end position="205"/>
    </location>
</feature>
<gene>
    <name evidence="2" type="ORF">CEXT_192121</name>
</gene>
<proteinExistence type="predicted"/>
<evidence type="ECO:0000313" key="2">
    <source>
        <dbReference type="EMBL" id="GIY36036.1"/>
    </source>
</evidence>
<dbReference type="EMBL" id="BPLR01010002">
    <property type="protein sequence ID" value="GIY36036.1"/>
    <property type="molecule type" value="Genomic_DNA"/>
</dbReference>
<feature type="region of interest" description="Disordered" evidence="1">
    <location>
        <begin position="185"/>
        <end position="206"/>
    </location>
</feature>
<sequence length="290" mass="32908">MRNCYLKRSLPGVLVCKSYIIEISTLVDLQQPINSISSICSCNLYLRLRGSGKYGYPYRVAPTLSPVISARADDNEAVVPQAKTYGSKLFSSEESTKRAPKKYKAPFATRRSGFDSEEDTSSEKRLKYYREPKYRNFDELESVFRPRRIDINSPYSSYGYPTPYSSEVPSYGAGKYEDPYDDVSAEYGKSGYSGPSSYPSSPGHYGYEDYTIESNKPIVGDIRKRLLDYAGASDLYEGEPDYLQEIARNKQKYGHVANDYYANGRHGYRGSYSDFPYVESKVSVLKKLRS</sequence>
<evidence type="ECO:0000313" key="3">
    <source>
        <dbReference type="Proteomes" id="UP001054945"/>
    </source>
</evidence>
<dbReference type="Proteomes" id="UP001054945">
    <property type="component" value="Unassembled WGS sequence"/>
</dbReference>
<keyword evidence="3" id="KW-1185">Reference proteome</keyword>
<name>A0AAV4SS63_CAEEX</name>
<protein>
    <submittedName>
        <fullName evidence="2">Uncharacterized protein</fullName>
    </submittedName>
</protein>
<organism evidence="2 3">
    <name type="scientific">Caerostris extrusa</name>
    <name type="common">Bark spider</name>
    <name type="synonym">Caerostris bankana</name>
    <dbReference type="NCBI Taxonomy" id="172846"/>
    <lineage>
        <taxon>Eukaryota</taxon>
        <taxon>Metazoa</taxon>
        <taxon>Ecdysozoa</taxon>
        <taxon>Arthropoda</taxon>
        <taxon>Chelicerata</taxon>
        <taxon>Arachnida</taxon>
        <taxon>Araneae</taxon>
        <taxon>Araneomorphae</taxon>
        <taxon>Entelegynae</taxon>
        <taxon>Araneoidea</taxon>
        <taxon>Araneidae</taxon>
        <taxon>Caerostris</taxon>
    </lineage>
</organism>